<name>E0NGD3_PEDAC</name>
<comment type="caution">
    <text evidence="1">The sequence shown here is derived from an EMBL/GenBank/DDBJ whole genome shotgun (WGS) entry which is preliminary data.</text>
</comment>
<evidence type="ECO:0000313" key="1">
    <source>
        <dbReference type="EMBL" id="EFL95619.1"/>
    </source>
</evidence>
<dbReference type="Proteomes" id="UP000004470">
    <property type="component" value="Unassembled WGS sequence"/>
</dbReference>
<protein>
    <submittedName>
        <fullName evidence="1">Uncharacterized protein</fullName>
    </submittedName>
</protein>
<organism evidence="1 2">
    <name type="scientific">Pediococcus acidilactici DSM 20284</name>
    <dbReference type="NCBI Taxonomy" id="862514"/>
    <lineage>
        <taxon>Bacteria</taxon>
        <taxon>Bacillati</taxon>
        <taxon>Bacillota</taxon>
        <taxon>Bacilli</taxon>
        <taxon>Lactobacillales</taxon>
        <taxon>Lactobacillaceae</taxon>
        <taxon>Pediococcus</taxon>
        <taxon>Pediococcus acidilactici group</taxon>
    </lineage>
</organism>
<dbReference type="AlphaFoldDB" id="E0NGD3"/>
<dbReference type="EMBL" id="AEEG01000004">
    <property type="protein sequence ID" value="EFL95619.1"/>
    <property type="molecule type" value="Genomic_DNA"/>
</dbReference>
<keyword evidence="2" id="KW-1185">Reference proteome</keyword>
<sequence>MKNKPPQTEKQSRLSILYENYMNDKPLSVNGIHKNIQKSSYLFHFQNTFPR</sequence>
<proteinExistence type="predicted"/>
<accession>E0NGD3</accession>
<reference evidence="1" key="1">
    <citation type="submission" date="2010-07" db="EMBL/GenBank/DDBJ databases">
        <authorList>
            <person name="Muzny D."/>
            <person name="Qin X."/>
            <person name="Deng J."/>
            <person name="Jiang H."/>
            <person name="Liu Y."/>
            <person name="Qu J."/>
            <person name="Song X.-Z."/>
            <person name="Zhang L."/>
            <person name="Thornton R."/>
            <person name="Coyle M."/>
            <person name="Francisco L."/>
            <person name="Jackson L."/>
            <person name="Javaid M."/>
            <person name="Korchina V."/>
            <person name="Kovar C."/>
            <person name="Mata R."/>
            <person name="Mathew T."/>
            <person name="Ngo R."/>
            <person name="Nguyen L."/>
            <person name="Nguyen N."/>
            <person name="Okwuonu G."/>
            <person name="Ongeri F."/>
            <person name="Pham C."/>
            <person name="Simmons D."/>
            <person name="Wilczek-Boney K."/>
            <person name="Hale W."/>
            <person name="Jakkamsetti A."/>
            <person name="Pham P."/>
            <person name="Ruth R."/>
            <person name="San Lucas F."/>
            <person name="Warren J."/>
            <person name="Zhang J."/>
            <person name="Zhao Z."/>
            <person name="Zhou C."/>
            <person name="Zhu D."/>
            <person name="Lee S."/>
            <person name="Bess C."/>
            <person name="Blankenburg K."/>
            <person name="Forbes L."/>
            <person name="Fu Q."/>
            <person name="Gubbala S."/>
            <person name="Hirani K."/>
            <person name="Jayaseelan J.C."/>
            <person name="Lara F."/>
            <person name="Munidasa M."/>
            <person name="Palculict T."/>
            <person name="Patil S."/>
            <person name="Pu L.-L."/>
            <person name="Saada N."/>
            <person name="Tang L."/>
            <person name="Weissenberger G."/>
            <person name="Zhu Y."/>
            <person name="Hemphill L."/>
            <person name="Shang Y."/>
            <person name="Youmans B."/>
            <person name="Ayvaz T."/>
            <person name="Ross M."/>
            <person name="Santibanez J."/>
            <person name="Aqrawi P."/>
            <person name="Gross S."/>
            <person name="Joshi V."/>
            <person name="Fowler G."/>
            <person name="Nazareth L."/>
            <person name="Reid J."/>
            <person name="Worley K."/>
            <person name="Petrosino J."/>
            <person name="Highlander S."/>
            <person name="Gibbs R."/>
        </authorList>
    </citation>
    <scope>NUCLEOTIDE SEQUENCE [LARGE SCALE GENOMIC DNA]</scope>
    <source>
        <strain evidence="1">DSM 20284</strain>
    </source>
</reference>
<dbReference type="HOGENOM" id="CLU_3101901_0_0_9"/>
<gene>
    <name evidence="1" type="ORF">HMPREF0623_1356</name>
</gene>
<evidence type="ECO:0000313" key="2">
    <source>
        <dbReference type="Proteomes" id="UP000004470"/>
    </source>
</evidence>